<dbReference type="InterPro" id="IPR011701">
    <property type="entry name" value="MFS"/>
</dbReference>
<evidence type="ECO:0000313" key="11">
    <source>
        <dbReference type="Proteomes" id="UP000217182"/>
    </source>
</evidence>
<feature type="transmembrane region" description="Helical" evidence="8">
    <location>
        <begin position="263"/>
        <end position="286"/>
    </location>
</feature>
<dbReference type="InterPro" id="IPR020846">
    <property type="entry name" value="MFS_dom"/>
</dbReference>
<evidence type="ECO:0000256" key="8">
    <source>
        <dbReference type="SAM" id="Phobius"/>
    </source>
</evidence>
<feature type="transmembrane region" description="Helical" evidence="8">
    <location>
        <begin position="163"/>
        <end position="182"/>
    </location>
</feature>
<evidence type="ECO:0000256" key="5">
    <source>
        <dbReference type="ARBA" id="ARBA00022692"/>
    </source>
</evidence>
<evidence type="ECO:0000256" key="4">
    <source>
        <dbReference type="ARBA" id="ARBA00022519"/>
    </source>
</evidence>
<reference evidence="10 11" key="1">
    <citation type="submission" date="2016-01" db="EMBL/GenBank/DDBJ databases">
        <authorList>
            <person name="Oliw E.H."/>
        </authorList>
    </citation>
    <scope>NUCLEOTIDE SEQUENCE [LARGE SCALE GENOMIC DNA]</scope>
    <source>
        <strain evidence="10 11">FRB97</strain>
    </source>
</reference>
<sequence>MTKSARSMAGLPWIAAIAFFMQALDATILNTALPAIAVSLERSPLAMQSAVISYTLTVAMLIPLSGWLADRFGTRRVFIFAVSLFTLGSLLCAMSPTLTFLVISRVIQGVGGAMMMPVARLALLRAYPRSELLPVLNFVTMPGLVGPVVGPLLGGWLVTYATWHWIFLINIPIGLLGILYARKYMPDFTTPKRPFDFFGFMLFGFSLVLVSMSLELLGERVLASYICLGVMLCGIAMLVGYIAHARRHPQPLIELGLFKTRTFSVGIAGNVASRLGTGCVPFLIPLMLQVGFGYSALVAGCMMVPTAIGSLTAKSTVTHVLRWLGYRKTLVVITVIIGLLIAQFSLQSPTMPLWLLILPLFILGMAMSTQFTSMNTISLADLNDGNASAGNSVLAVTQQLSISFGVAISAAVLRFYEATAPGTIIDHFHYTFITMGIVTVISALVFTLLKKRDGRNLIANRPKGGKAASNAG</sequence>
<name>A0A250B1U1_9GAMM</name>
<evidence type="ECO:0000259" key="9">
    <source>
        <dbReference type="PROSITE" id="PS50850"/>
    </source>
</evidence>
<dbReference type="FunFam" id="1.20.1720.10:FF:000001">
    <property type="entry name" value="Putative multidrug resistance protein MdtD"/>
    <property type="match status" value="1"/>
</dbReference>
<dbReference type="Proteomes" id="UP000217182">
    <property type="component" value="Chromosome"/>
</dbReference>
<dbReference type="EMBL" id="CP014136">
    <property type="protein sequence ID" value="ATA19922.1"/>
    <property type="molecule type" value="Genomic_DNA"/>
</dbReference>
<evidence type="ECO:0000256" key="3">
    <source>
        <dbReference type="ARBA" id="ARBA00022475"/>
    </source>
</evidence>
<proteinExistence type="predicted"/>
<feature type="transmembrane region" description="Helical" evidence="8">
    <location>
        <begin position="194"/>
        <end position="216"/>
    </location>
</feature>
<dbReference type="RefSeq" id="WP_095846529.1">
    <property type="nucleotide sequence ID" value="NZ_CP014136.1"/>
</dbReference>
<dbReference type="GO" id="GO:0022857">
    <property type="term" value="F:transmembrane transporter activity"/>
    <property type="evidence" value="ECO:0007669"/>
    <property type="project" value="InterPro"/>
</dbReference>
<organism evidence="10 11">
    <name type="scientific">Gibbsiella quercinecans</name>
    <dbReference type="NCBI Taxonomy" id="929813"/>
    <lineage>
        <taxon>Bacteria</taxon>
        <taxon>Pseudomonadati</taxon>
        <taxon>Pseudomonadota</taxon>
        <taxon>Gammaproteobacteria</taxon>
        <taxon>Enterobacterales</taxon>
        <taxon>Yersiniaceae</taxon>
        <taxon>Gibbsiella</taxon>
    </lineage>
</organism>
<feature type="transmembrane region" description="Helical" evidence="8">
    <location>
        <begin position="135"/>
        <end position="157"/>
    </location>
</feature>
<dbReference type="CDD" id="cd17503">
    <property type="entry name" value="MFS_LmrB_MDR_like"/>
    <property type="match status" value="1"/>
</dbReference>
<feature type="transmembrane region" description="Helical" evidence="8">
    <location>
        <begin position="292"/>
        <end position="313"/>
    </location>
</feature>
<evidence type="ECO:0000256" key="1">
    <source>
        <dbReference type="ARBA" id="ARBA00004429"/>
    </source>
</evidence>
<feature type="transmembrane region" description="Helical" evidence="8">
    <location>
        <begin position="393"/>
        <end position="416"/>
    </location>
</feature>
<feature type="transmembrane region" description="Helical" evidence="8">
    <location>
        <begin position="102"/>
        <end position="123"/>
    </location>
</feature>
<dbReference type="NCBIfam" id="TIGR00711">
    <property type="entry name" value="efflux_EmrB"/>
    <property type="match status" value="1"/>
</dbReference>
<feature type="transmembrane region" description="Helical" evidence="8">
    <location>
        <begin position="222"/>
        <end position="243"/>
    </location>
</feature>
<dbReference type="PRINTS" id="PR01036">
    <property type="entry name" value="TCRTETB"/>
</dbReference>
<feature type="transmembrane region" description="Helical" evidence="8">
    <location>
        <begin position="428"/>
        <end position="449"/>
    </location>
</feature>
<dbReference type="PANTHER" id="PTHR42718:SF46">
    <property type="entry name" value="BLR6921 PROTEIN"/>
    <property type="match status" value="1"/>
</dbReference>
<dbReference type="FunFam" id="1.20.1250.20:FF:000021">
    <property type="entry name" value="Putative multidrug resistance protein MdtD"/>
    <property type="match status" value="1"/>
</dbReference>
<evidence type="ECO:0000256" key="2">
    <source>
        <dbReference type="ARBA" id="ARBA00022448"/>
    </source>
</evidence>
<gene>
    <name evidence="10" type="ORF">AWC35_11565</name>
</gene>
<keyword evidence="7 8" id="KW-0472">Membrane</keyword>
<dbReference type="InterPro" id="IPR004638">
    <property type="entry name" value="EmrB-like"/>
</dbReference>
<evidence type="ECO:0000256" key="7">
    <source>
        <dbReference type="ARBA" id="ARBA00023136"/>
    </source>
</evidence>
<protein>
    <submittedName>
        <fullName evidence="10">MFS transporter</fullName>
    </submittedName>
</protein>
<comment type="subcellular location">
    <subcellularLocation>
        <location evidence="1">Cell inner membrane</location>
        <topology evidence="1">Multi-pass membrane protein</topology>
    </subcellularLocation>
</comment>
<dbReference type="Gene3D" id="1.20.1250.20">
    <property type="entry name" value="MFS general substrate transporter like domains"/>
    <property type="match status" value="2"/>
</dbReference>
<dbReference type="InterPro" id="IPR036259">
    <property type="entry name" value="MFS_trans_sf"/>
</dbReference>
<dbReference type="GO" id="GO:0005886">
    <property type="term" value="C:plasma membrane"/>
    <property type="evidence" value="ECO:0007669"/>
    <property type="project" value="UniProtKB-SubCell"/>
</dbReference>
<keyword evidence="11" id="KW-1185">Reference proteome</keyword>
<dbReference type="AlphaFoldDB" id="A0A250B1U1"/>
<keyword evidence="4" id="KW-0997">Cell inner membrane</keyword>
<dbReference type="NCBIfam" id="NF007799">
    <property type="entry name" value="PRK10504.1"/>
    <property type="match status" value="1"/>
</dbReference>
<dbReference type="PANTHER" id="PTHR42718">
    <property type="entry name" value="MAJOR FACILITATOR SUPERFAMILY MULTIDRUG TRANSPORTER MFSC"/>
    <property type="match status" value="1"/>
</dbReference>
<accession>A0A250B1U1</accession>
<feature type="domain" description="Major facilitator superfamily (MFS) profile" evidence="9">
    <location>
        <begin position="11"/>
        <end position="454"/>
    </location>
</feature>
<feature type="transmembrane region" description="Helical" evidence="8">
    <location>
        <begin position="77"/>
        <end position="96"/>
    </location>
</feature>
<dbReference type="Pfam" id="PF07690">
    <property type="entry name" value="MFS_1"/>
    <property type="match status" value="1"/>
</dbReference>
<keyword evidence="6 8" id="KW-1133">Transmembrane helix</keyword>
<feature type="transmembrane region" description="Helical" evidence="8">
    <location>
        <begin position="50"/>
        <end position="70"/>
    </location>
</feature>
<dbReference type="OrthoDB" id="9812221at2"/>
<feature type="transmembrane region" description="Helical" evidence="8">
    <location>
        <begin position="352"/>
        <end position="372"/>
    </location>
</feature>
<dbReference type="PROSITE" id="PS50850">
    <property type="entry name" value="MFS"/>
    <property type="match status" value="1"/>
</dbReference>
<keyword evidence="3" id="KW-1003">Cell membrane</keyword>
<keyword evidence="2" id="KW-0813">Transport</keyword>
<dbReference type="SUPFAM" id="SSF103473">
    <property type="entry name" value="MFS general substrate transporter"/>
    <property type="match status" value="1"/>
</dbReference>
<evidence type="ECO:0000256" key="6">
    <source>
        <dbReference type="ARBA" id="ARBA00022989"/>
    </source>
</evidence>
<dbReference type="KEGG" id="gqu:AWC35_11565"/>
<evidence type="ECO:0000313" key="10">
    <source>
        <dbReference type="EMBL" id="ATA19922.1"/>
    </source>
</evidence>
<keyword evidence="5 8" id="KW-0812">Transmembrane</keyword>
<feature type="transmembrane region" description="Helical" evidence="8">
    <location>
        <begin position="325"/>
        <end position="346"/>
    </location>
</feature>